<protein>
    <submittedName>
        <fullName evidence="2">Uncharacterized protein</fullName>
    </submittedName>
</protein>
<keyword evidence="3" id="KW-1185">Reference proteome</keyword>
<feature type="compositionally biased region" description="Basic and acidic residues" evidence="1">
    <location>
        <begin position="1"/>
        <end position="10"/>
    </location>
</feature>
<evidence type="ECO:0000313" key="2">
    <source>
        <dbReference type="EMBL" id="KXH58336.1"/>
    </source>
</evidence>
<sequence length="80" mass="8951">MCRGADKRTEASGIARRSNITDHKEGWARAPSQSCEGRTHAPARLRSQKCPGGYRHTEGIESLLGERKTGLYQVENKEMH</sequence>
<reference evidence="2 3" key="1">
    <citation type="submission" date="2014-02" db="EMBL/GenBank/DDBJ databases">
        <title>The genome sequence of Colletotrichum nymphaeae SA-01.</title>
        <authorList>
            <person name="Baroncelli R."/>
            <person name="Thon M.R."/>
        </authorList>
    </citation>
    <scope>NUCLEOTIDE SEQUENCE [LARGE SCALE GENOMIC DNA]</scope>
    <source>
        <strain evidence="2 3">SA-01</strain>
    </source>
</reference>
<proteinExistence type="predicted"/>
<accession>A0A135UD64</accession>
<dbReference type="Proteomes" id="UP000070054">
    <property type="component" value="Unassembled WGS sequence"/>
</dbReference>
<organism evidence="2 3">
    <name type="scientific">Colletotrichum nymphaeae SA-01</name>
    <dbReference type="NCBI Taxonomy" id="1460502"/>
    <lineage>
        <taxon>Eukaryota</taxon>
        <taxon>Fungi</taxon>
        <taxon>Dikarya</taxon>
        <taxon>Ascomycota</taxon>
        <taxon>Pezizomycotina</taxon>
        <taxon>Sordariomycetes</taxon>
        <taxon>Hypocreomycetidae</taxon>
        <taxon>Glomerellales</taxon>
        <taxon>Glomerellaceae</taxon>
        <taxon>Colletotrichum</taxon>
        <taxon>Colletotrichum acutatum species complex</taxon>
    </lineage>
</organism>
<dbReference type="EMBL" id="JEMN01000704">
    <property type="protein sequence ID" value="KXH58336.1"/>
    <property type="molecule type" value="Genomic_DNA"/>
</dbReference>
<evidence type="ECO:0000256" key="1">
    <source>
        <dbReference type="SAM" id="MobiDB-lite"/>
    </source>
</evidence>
<gene>
    <name evidence="2" type="ORF">CNYM01_13809</name>
</gene>
<dbReference type="AlphaFoldDB" id="A0A135UD64"/>
<evidence type="ECO:0000313" key="3">
    <source>
        <dbReference type="Proteomes" id="UP000070054"/>
    </source>
</evidence>
<feature type="region of interest" description="Disordered" evidence="1">
    <location>
        <begin position="1"/>
        <end position="55"/>
    </location>
</feature>
<comment type="caution">
    <text evidence="2">The sequence shown here is derived from an EMBL/GenBank/DDBJ whole genome shotgun (WGS) entry which is preliminary data.</text>
</comment>
<name>A0A135UD64_9PEZI</name>